<keyword evidence="1" id="KW-1133">Transmembrane helix</keyword>
<dbReference type="Gene3D" id="2.60.40.10">
    <property type="entry name" value="Immunoglobulins"/>
    <property type="match status" value="1"/>
</dbReference>
<keyword evidence="1" id="KW-0472">Membrane</keyword>
<gene>
    <name evidence="3" type="ORF">D9O36_11875</name>
</gene>
<evidence type="ECO:0000313" key="3">
    <source>
        <dbReference type="EMBL" id="MUH36541.1"/>
    </source>
</evidence>
<sequence length="1856" mass="206464">MSNRAVEYMKYSMLQLQHFTNELICDSKRLLTTNFPLPTFLIRSLFLLVLLLNFFSVNSQSFPVQVIPQATPPSPIYFSDYADAGTLSSPLRVQIILNDFDVANREIRLRTYFSGGGIEFQSNDLVVGAEQLFLEGGTPLVLTNLQLAPYFRFENITGISPNVYGKAIPEGAYTFCFEVFDVLTGNRLSRRSCATSVVFQNDPPFLVSPRNKTNVQETNPQNIVFQWTPRHINVSNVEYELSIVEIWDTQIDPQAAFLSSPPVFQTTTSATTYVYGPADPLFLSGKNYAWRIQAKAKQGIEEIGLFENQGYTEIYSFSYAGSCDLPIGMNHEVKGSTNANIFWEDFSTDVPEYTIRYRQKNIEGAEWFMNKTSSNQTTLWDLKAGTVYEYQIQKKCSVTGSDWSIIKQFTTFIADDEASVYDCGITPDFDISNKEPLANINIGDKFTAGDFPINVLEVSGSNGYFTGKGYVTIPYLNSIRVGVKFTNVLINTDKKLAEGTVVTIYDPSLKNIIDIDDAIDTVEDAVDATGEFFEGDNDLDEIQVNWPVSKDDIKIVDEKVVITNPNTGATKSEPLGDDMVITDSEGKTYYIDADGQVTEGGAMDSGGAVTSGNVEGVSNTGQIESLTAQGIQVTFNQEGTYGIDIMPTGNIGKLKQEYTIIKNADGDDYPLTHHAVKNGATTKIEADIDIQNSTYAASDVIFKNKQGETISSSIDGNKATLTLTGRFSFENETIYAVVPDKEDNTKQLTAGAFTLWHLSERTIKVALVSVNGASLGSIEANVSNIFKKAVANIQFGDNLNLSVDKSELGANQQLDFGESAWAAAYNDEQKMLVNKVKQLAGYKSDTYYILVFNDIEPSRSIGGFMPLQRQMGFVFGGNPDEEDKGGDKSKTLAHEIGHGIFALQHPFTEYSINEDATDWLMDYGSGDQLPHTHWAQIHDPSLKFYIFQEEEDGEIAGKIWFSPNWDPIKVEGTNLIYTGHLTDNSPDLTNLPLGTIPGFTKDGKAYEAVFENGSFSGYYYGGLNGSKFPMETILQTGIGSDDKVYLYSYGGCGGSKYYSGKFYEINANKPNSTFDGFTFEDNISCSQENVPPSSNPFDLSFCEIFNEKETIEQSWIDNAVKNLKASHLKREDVLSETYREKSNFYHLVNHGSAFDDRANILEDKLYVLKQKTGVNFYVVFQQVTHQLTSNSLDEFAQKVLESSELPNDNDNVVVIIPFIRATTGVVSTIKCMQAGFAQSINTIVPTSYFDFKIQTDLFNYIIGAYEGIEKPATITYSYILANREISLVEKTANQNVRGLPFIQSLVVYKSNNYELLRNKEKKGRELKDKKPKKDDYDSTWEYVSARHDHQKLVTEWAIDYQESLESSIAQDKTALVEASSGDRSPPENYFEAVPGKKGVLLREVYLNPNTNKDLLVSYTNLHQAKEEYLDIFVNFEYTFGGSFEAVEGKHLYEEINKHQVVFSLLDATSLVLSPIGADILPDAIGLVYAISTGHKTEAGLYTVSFAAVGIAQWGVLYVKNSKKFTVVAKLGDDGAVLSYEIKNADQVISSANEKPLFSSMADNLDDAKKDFNDALDIDFGSEMAVGIDDAIQKELGSTVNIGIDAADNIADLTNYSNISKWLNEAPNADIQTILESWDDDLLKLLEADLASKSMADDLKSLLNNVDDIDIWNNFKTNPEKAFEKAKESANWDKWSRANFFKTATKKGTDFELNLLSKMKTRSGTEYNALKKKVPDLDDRFLLSQVQFCLPELSPPCLKKGEFFIADQVWLKYDAEGEIIDMVIVDAKLRKGTSYTLGQTAAKNNVGGYLSYKPVHSKKADDLNIGLPSEITQGNEIKTKAFYKAYGDGDKTFLDIN</sequence>
<organism evidence="3 4">
    <name type="scientific">Zobellia amurskyensis</name>
    <dbReference type="NCBI Taxonomy" id="248905"/>
    <lineage>
        <taxon>Bacteria</taxon>
        <taxon>Pseudomonadati</taxon>
        <taxon>Bacteroidota</taxon>
        <taxon>Flavobacteriia</taxon>
        <taxon>Flavobacteriales</taxon>
        <taxon>Flavobacteriaceae</taxon>
        <taxon>Zobellia</taxon>
    </lineage>
</organism>
<keyword evidence="1" id="KW-0812">Transmembrane</keyword>
<dbReference type="InterPro" id="IPR036116">
    <property type="entry name" value="FN3_sf"/>
</dbReference>
<dbReference type="Proteomes" id="UP000540519">
    <property type="component" value="Unassembled WGS sequence"/>
</dbReference>
<keyword evidence="4" id="KW-1185">Reference proteome</keyword>
<dbReference type="SUPFAM" id="SSF49265">
    <property type="entry name" value="Fibronectin type III"/>
    <property type="match status" value="1"/>
</dbReference>
<dbReference type="EMBL" id="RCNR01000020">
    <property type="protein sequence ID" value="MUH36541.1"/>
    <property type="molecule type" value="Genomic_DNA"/>
</dbReference>
<accession>A0A7X3D1Z2</accession>
<evidence type="ECO:0000259" key="2">
    <source>
        <dbReference type="PROSITE" id="PS50853"/>
    </source>
</evidence>
<name>A0A7X3D1Z2_9FLAO</name>
<reference evidence="3 4" key="1">
    <citation type="journal article" date="2019" name="Mar. Drugs">
        <title>Comparative Genomics and CAZyme Genome Repertoires of Marine Zobellia amurskyensis KMM 3526(T) and Zobellia laminariae KMM 3676(T).</title>
        <authorList>
            <person name="Chernysheva N."/>
            <person name="Bystritskaya E."/>
            <person name="Stenkova A."/>
            <person name="Golovkin I."/>
            <person name="Nedashkovskaya O."/>
            <person name="Isaeva M."/>
        </authorList>
    </citation>
    <scope>NUCLEOTIDE SEQUENCE [LARGE SCALE GENOMIC DNA]</scope>
    <source>
        <strain evidence="3 4">KMM 3526</strain>
    </source>
</reference>
<dbReference type="CDD" id="cd00063">
    <property type="entry name" value="FN3"/>
    <property type="match status" value="1"/>
</dbReference>
<comment type="caution">
    <text evidence="3">The sequence shown here is derived from an EMBL/GenBank/DDBJ whole genome shotgun (WGS) entry which is preliminary data.</text>
</comment>
<feature type="domain" description="Fibronectin type-III" evidence="2">
    <location>
        <begin position="325"/>
        <end position="414"/>
    </location>
</feature>
<dbReference type="InterPro" id="IPR003961">
    <property type="entry name" value="FN3_dom"/>
</dbReference>
<dbReference type="InterPro" id="IPR013783">
    <property type="entry name" value="Ig-like_fold"/>
</dbReference>
<evidence type="ECO:0000256" key="1">
    <source>
        <dbReference type="SAM" id="Phobius"/>
    </source>
</evidence>
<dbReference type="PROSITE" id="PS50853">
    <property type="entry name" value="FN3"/>
    <property type="match status" value="1"/>
</dbReference>
<proteinExistence type="predicted"/>
<feature type="transmembrane region" description="Helical" evidence="1">
    <location>
        <begin position="37"/>
        <end position="55"/>
    </location>
</feature>
<evidence type="ECO:0000313" key="4">
    <source>
        <dbReference type="Proteomes" id="UP000540519"/>
    </source>
</evidence>
<dbReference type="OrthoDB" id="1521695at2"/>
<protein>
    <submittedName>
        <fullName evidence="3">Fibronectin type III domain-containing protein</fullName>
    </submittedName>
</protein>
<dbReference type="RefSeq" id="WP_155600078.1">
    <property type="nucleotide sequence ID" value="NZ_RCNR01000020.1"/>
</dbReference>